<dbReference type="AlphaFoldDB" id="A0AAN7SXS9"/>
<dbReference type="Proteomes" id="UP001309876">
    <property type="component" value="Unassembled WGS sequence"/>
</dbReference>
<proteinExistence type="predicted"/>
<accession>A0AAN7SXS9</accession>
<name>A0AAN7SXS9_9EURO</name>
<sequence>MAYPVRFHEAKRWRSNCRTDAEMGVLGQTSYTHADERRPRFKYLIPVENPSLVKPGHLYIHRYGKAKEFVRNREKEVKVEVMCSRCARRCNGQRDTKFGPAEAALDARIAQLKAELEEVEEREKRERIGFRQPRRYHYGKRQGESATPPPKIIDAEPQKRRGSFVRPEGVEHRDHACNCHHHKQHHHKARRPPIHYHHVHYEDRRPDYSIPHSDHYRHHVYSPTSDCHSRRRPSYPRVVWHHEYNEDIPLLFQRIFLSGRRRKSSTPGCRRTHIVEYPYARYESRTPEDYYY</sequence>
<reference evidence="2 3" key="1">
    <citation type="submission" date="2023-08" db="EMBL/GenBank/DDBJ databases">
        <title>Black Yeasts Isolated from many extreme environments.</title>
        <authorList>
            <person name="Coleine C."/>
            <person name="Stajich J.E."/>
            <person name="Selbmann L."/>
        </authorList>
    </citation>
    <scope>NUCLEOTIDE SEQUENCE [LARGE SCALE GENOMIC DNA]</scope>
    <source>
        <strain evidence="2 3">CCFEE 5910</strain>
    </source>
</reference>
<evidence type="ECO:0000313" key="3">
    <source>
        <dbReference type="Proteomes" id="UP001309876"/>
    </source>
</evidence>
<evidence type="ECO:0000256" key="1">
    <source>
        <dbReference type="SAM" id="Coils"/>
    </source>
</evidence>
<evidence type="ECO:0000313" key="2">
    <source>
        <dbReference type="EMBL" id="KAK5084232.1"/>
    </source>
</evidence>
<keyword evidence="1" id="KW-0175">Coiled coil</keyword>
<gene>
    <name evidence="2" type="ORF">LTR05_005308</name>
</gene>
<organism evidence="2 3">
    <name type="scientific">Lithohypha guttulata</name>
    <dbReference type="NCBI Taxonomy" id="1690604"/>
    <lineage>
        <taxon>Eukaryota</taxon>
        <taxon>Fungi</taxon>
        <taxon>Dikarya</taxon>
        <taxon>Ascomycota</taxon>
        <taxon>Pezizomycotina</taxon>
        <taxon>Eurotiomycetes</taxon>
        <taxon>Chaetothyriomycetidae</taxon>
        <taxon>Chaetothyriales</taxon>
        <taxon>Trichomeriaceae</taxon>
        <taxon>Lithohypha</taxon>
    </lineage>
</organism>
<feature type="coiled-coil region" evidence="1">
    <location>
        <begin position="102"/>
        <end position="129"/>
    </location>
</feature>
<protein>
    <submittedName>
        <fullName evidence="2">Uncharacterized protein</fullName>
    </submittedName>
</protein>
<comment type="caution">
    <text evidence="2">The sequence shown here is derived from an EMBL/GenBank/DDBJ whole genome shotgun (WGS) entry which is preliminary data.</text>
</comment>
<keyword evidence="3" id="KW-1185">Reference proteome</keyword>
<dbReference type="EMBL" id="JAVRRJ010000005">
    <property type="protein sequence ID" value="KAK5084232.1"/>
    <property type="molecule type" value="Genomic_DNA"/>
</dbReference>